<reference evidence="4 5" key="1">
    <citation type="submission" date="2018-06" db="EMBL/GenBank/DDBJ databases">
        <title>The draft genome sequence of Crocinitomix sp. SM1701.</title>
        <authorList>
            <person name="Zhang X."/>
        </authorList>
    </citation>
    <scope>NUCLEOTIDE SEQUENCE [LARGE SCALE GENOMIC DNA]</scope>
    <source>
        <strain evidence="4 5">SM1701</strain>
    </source>
</reference>
<evidence type="ECO:0000313" key="5">
    <source>
        <dbReference type="Proteomes" id="UP000249248"/>
    </source>
</evidence>
<accession>A0A2W1N1T1</accession>
<organism evidence="4 5">
    <name type="scientific">Putridiphycobacter roseus</name>
    <dbReference type="NCBI Taxonomy" id="2219161"/>
    <lineage>
        <taxon>Bacteria</taxon>
        <taxon>Pseudomonadati</taxon>
        <taxon>Bacteroidota</taxon>
        <taxon>Flavobacteriia</taxon>
        <taxon>Flavobacteriales</taxon>
        <taxon>Crocinitomicaceae</taxon>
        <taxon>Putridiphycobacter</taxon>
    </lineage>
</organism>
<dbReference type="PANTHER" id="PTHR46509">
    <property type="entry name" value="PHOSPHOADENOSINE PHOSPHOSULFATE REDUCTASE"/>
    <property type="match status" value="1"/>
</dbReference>
<dbReference type="AlphaFoldDB" id="A0A2W1N1T1"/>
<sequence length="202" mass="23444">MNLEAINEELKNQTPHDIIIWALVNAIDPVITTNFRPYEGAILHAVTKVKKDIKVIWCDTGYNTPNTYRHAKDLMALFDLNIHLYVPQQTKGYRDVIMGIPEVDTKAHELFSEQVKLEPFRRAMAANNPDVWFTNLRQGQTAFRDSIGIVSQGKDNVLKISPFYYWSDEELDDYLKLNKIPNEFKYFDPTKVLNNRECGIHN</sequence>
<keyword evidence="5" id="KW-1185">Reference proteome</keyword>
<name>A0A2W1N1T1_9FLAO</name>
<dbReference type="GO" id="GO:0004604">
    <property type="term" value="F:phosphoadenylyl-sulfate reductase (thioredoxin) activity"/>
    <property type="evidence" value="ECO:0007669"/>
    <property type="project" value="TreeGrafter"/>
</dbReference>
<comment type="similarity">
    <text evidence="1">Belongs to the PAPS reductase family. CysH subfamily.</text>
</comment>
<dbReference type="InterPro" id="IPR002500">
    <property type="entry name" value="PAPS_reduct_dom"/>
</dbReference>
<dbReference type="PANTHER" id="PTHR46509:SF1">
    <property type="entry name" value="PHOSPHOADENOSINE PHOSPHOSULFATE REDUCTASE"/>
    <property type="match status" value="1"/>
</dbReference>
<evidence type="ECO:0000259" key="3">
    <source>
        <dbReference type="Pfam" id="PF01507"/>
    </source>
</evidence>
<dbReference type="GO" id="GO:0019379">
    <property type="term" value="P:sulfate assimilation, phosphoadenylyl sulfate reduction by phosphoadenylyl-sulfate reductase (thioredoxin)"/>
    <property type="evidence" value="ECO:0007669"/>
    <property type="project" value="TreeGrafter"/>
</dbReference>
<dbReference type="Pfam" id="PF01507">
    <property type="entry name" value="PAPS_reduct"/>
    <property type="match status" value="1"/>
</dbReference>
<dbReference type="OrthoDB" id="9794018at2"/>
<dbReference type="Proteomes" id="UP000249248">
    <property type="component" value="Unassembled WGS sequence"/>
</dbReference>
<evidence type="ECO:0000256" key="2">
    <source>
        <dbReference type="ARBA" id="ARBA00024327"/>
    </source>
</evidence>
<dbReference type="EMBL" id="QKSB01000002">
    <property type="protein sequence ID" value="PZE18237.1"/>
    <property type="molecule type" value="Genomic_DNA"/>
</dbReference>
<dbReference type="GO" id="GO:0005737">
    <property type="term" value="C:cytoplasm"/>
    <property type="evidence" value="ECO:0007669"/>
    <property type="project" value="TreeGrafter"/>
</dbReference>
<gene>
    <name evidence="4" type="ORF">DNU06_04550</name>
</gene>
<evidence type="ECO:0000313" key="4">
    <source>
        <dbReference type="EMBL" id="PZE18237.1"/>
    </source>
</evidence>
<dbReference type="SUPFAM" id="SSF52402">
    <property type="entry name" value="Adenine nucleotide alpha hydrolases-like"/>
    <property type="match status" value="1"/>
</dbReference>
<proteinExistence type="inferred from homology"/>
<dbReference type="InterPro" id="IPR014729">
    <property type="entry name" value="Rossmann-like_a/b/a_fold"/>
</dbReference>
<comment type="caution">
    <text evidence="4">The sequence shown here is derived from an EMBL/GenBank/DDBJ whole genome shotgun (WGS) entry which is preliminary data.</text>
</comment>
<evidence type="ECO:0000256" key="1">
    <source>
        <dbReference type="ARBA" id="ARBA00009732"/>
    </source>
</evidence>
<comment type="pathway">
    <text evidence="2">Sulfur metabolism; hydrogen sulfide biosynthesis; sulfite from sulfate.</text>
</comment>
<feature type="domain" description="Phosphoadenosine phosphosulphate reductase" evidence="3">
    <location>
        <begin position="39"/>
        <end position="181"/>
    </location>
</feature>
<protein>
    <submittedName>
        <fullName evidence="4">Phosphoadenylylsulfate reductase</fullName>
    </submittedName>
</protein>
<dbReference type="Gene3D" id="3.40.50.620">
    <property type="entry name" value="HUPs"/>
    <property type="match status" value="1"/>
</dbReference>